<feature type="signal peptide" evidence="1">
    <location>
        <begin position="1"/>
        <end position="24"/>
    </location>
</feature>
<dbReference type="RefSeq" id="WP_289365507.1">
    <property type="nucleotide sequence ID" value="NZ_JAUCBP010000007.1"/>
</dbReference>
<dbReference type="Proteomes" id="UP001234343">
    <property type="component" value="Unassembled WGS sequence"/>
</dbReference>
<dbReference type="SUPFAM" id="SSF48452">
    <property type="entry name" value="TPR-like"/>
    <property type="match status" value="1"/>
</dbReference>
<dbReference type="Gene3D" id="1.25.40.10">
    <property type="entry name" value="Tetratricopeptide repeat domain"/>
    <property type="match status" value="1"/>
</dbReference>
<comment type="caution">
    <text evidence="2">The sequence shown here is derived from an EMBL/GenBank/DDBJ whole genome shotgun (WGS) entry which is preliminary data.</text>
</comment>
<evidence type="ECO:0000313" key="3">
    <source>
        <dbReference type="Proteomes" id="UP001234343"/>
    </source>
</evidence>
<organism evidence="2 3">
    <name type="scientific">Alteromonas arenosi</name>
    <dbReference type="NCBI Taxonomy" id="3055817"/>
    <lineage>
        <taxon>Bacteria</taxon>
        <taxon>Pseudomonadati</taxon>
        <taxon>Pseudomonadota</taxon>
        <taxon>Gammaproteobacteria</taxon>
        <taxon>Alteromonadales</taxon>
        <taxon>Alteromonadaceae</taxon>
        <taxon>Alteromonas/Salinimonas group</taxon>
        <taxon>Alteromonas</taxon>
    </lineage>
</organism>
<dbReference type="InterPro" id="IPR011990">
    <property type="entry name" value="TPR-like_helical_dom_sf"/>
</dbReference>
<accession>A0ABT7SY62</accession>
<keyword evidence="3" id="KW-1185">Reference proteome</keyword>
<keyword evidence="1" id="KW-0732">Signal</keyword>
<gene>
    <name evidence="2" type="ORF">QTP81_11015</name>
</gene>
<evidence type="ECO:0000256" key="1">
    <source>
        <dbReference type="SAM" id="SignalP"/>
    </source>
</evidence>
<protein>
    <submittedName>
        <fullName evidence="2">Tetratricopeptide repeat protein</fullName>
    </submittedName>
</protein>
<evidence type="ECO:0000313" key="2">
    <source>
        <dbReference type="EMBL" id="MDM7861128.1"/>
    </source>
</evidence>
<proteinExistence type="predicted"/>
<dbReference type="EMBL" id="JAUCBP010000007">
    <property type="protein sequence ID" value="MDM7861128.1"/>
    <property type="molecule type" value="Genomic_DNA"/>
</dbReference>
<sequence>MTNSSILTWLTLVACLLLSSQSLADDSCQFALDGECDEPHACATGTDSTDCGVTTSAADSCQYAFDGVCDEPGLCQYGTDSTDCSAGSDIYQLARRIQFEVDLHDLTGSTDVFAEWHDSEYSLLICGNYFPSLVEGLSPVPQTALFQRCQSMGGCDCDIEQNSFQALAMKRNADASIETLTWFEDGPVHDISKATNIAVVGHLRSHTGAAGNWLNAQALRETIKLTLLHQYKMGVVHDELINRPASPFSPQKTHPHLWVNGHLVDAKTNQAKRMNGQPIQLVIDMAIHNNNQLIITTHSASLNQPVSLTVSLEEISLTELRKVRNYIATTAGQAGLMKHALTPDAMSSSITEWQPSGLLSVYSRLDELAPGVEQFSPEYLQEAARAWNWLSILSSRISPILAHQHAATAIAHVLLAADSTGLTADQKALIGSAQASAYRDLFALNLLPNTTRYPEINVLRTFSTSDYLAPEEKGDVKNYELFLHALQLMEFTPHRDQAMQSMIDTRHAEDGLFLDSVLTVSSFNKTSITMQLNRGDSGSVTSYAFLLLLNNAQLDADLSSISRYLDAGNGFSYAAEMMYLMEQQATAAPILLADNRRQQRQYQLLKEVTHRLISASNYKLSMWRAWGMRDNMVSRLNEGLAALLEVPSATPESAHAFITFNRYASRTTGWQGSYKNKIKRTAIDWSAAYPGVPLLNYLEDPFNELAAQWAVSSIDAIRVAAHIKRSDLLFGSPLEASEYSVPEDYLLNYTLSPKWWQSEFTSTPIPQRYADNWKTGHELAKAVAKRDPQRAIALYEAVLSVHQYRLEVPSMELEKLYVDTGQRSKAIEVVKKFIASDPQGFLDVSSAQQRLAEHYIHSGRFEEAYAIAYQASNSGSARGYQTLIISAVLARKFDVAERTITTMQRHYSSASPYLNQFRTLGRAVAQTVNYEDQWQQFINFINQQNISDIAASVWLLPFLREFDLTARFFSEDSEVVRELMARSIVKDWLPQTQIPATQYPWLADLQQIQVLKTSSDDPVTNTSQLLAIDYTKIPAADDVKDAWEEAFKRQMSDALLQKTAAQNDAGLKSLLTELKGHEHWRAWTDVQRPLALINWMIEKEASAAQVNRFIAQYAALNTNCYSCLVLQAIQDIPSWTEKLAVTDIYKTAGQAVYLAVRTNNVAAAENILTALYSYANLDITCGNQTAVATAILATGSITNAKAWMDEQALSARCKADAEFARFEHYEPLANYIRAQTQ</sequence>
<feature type="chain" id="PRO_5047217326" evidence="1">
    <location>
        <begin position="25"/>
        <end position="1237"/>
    </location>
</feature>
<reference evidence="2 3" key="1">
    <citation type="submission" date="2023-06" db="EMBL/GenBank/DDBJ databases">
        <title>Alteromonas sp. ASW11-36 isolated from intertidal sand.</title>
        <authorList>
            <person name="Li Y."/>
        </authorList>
    </citation>
    <scope>NUCLEOTIDE SEQUENCE [LARGE SCALE GENOMIC DNA]</scope>
    <source>
        <strain evidence="2 3">ASW11-36</strain>
    </source>
</reference>
<name>A0ABT7SY62_9ALTE</name>